<reference evidence="1 2" key="1">
    <citation type="journal article" date="2021" name="Int. J. Syst. Evol. Microbiol.">
        <title>Reticulibacter mediterranei gen. nov., sp. nov., within the new family Reticulibacteraceae fam. nov., and Ktedonospora formicarum gen. nov., sp. nov., Ktedonobacter robiniae sp. nov., Dictyobacter formicarum sp. nov. and Dictyobacter arantiisoli sp. nov., belonging to the class Ktedonobacteria.</title>
        <authorList>
            <person name="Yabe S."/>
            <person name="Zheng Y."/>
            <person name="Wang C.M."/>
            <person name="Sakai Y."/>
            <person name="Abe K."/>
            <person name="Yokota A."/>
            <person name="Donadio S."/>
            <person name="Cavaletti L."/>
            <person name="Monciardini P."/>
        </authorList>
    </citation>
    <scope>NUCLEOTIDE SEQUENCE [LARGE SCALE GENOMIC DNA]</scope>
    <source>
        <strain evidence="1 2">SOSP1-30</strain>
    </source>
</reference>
<evidence type="ECO:0008006" key="3">
    <source>
        <dbReference type="Google" id="ProtNLM"/>
    </source>
</evidence>
<organism evidence="1 2">
    <name type="scientific">Ktedonobacter robiniae</name>
    <dbReference type="NCBI Taxonomy" id="2778365"/>
    <lineage>
        <taxon>Bacteria</taxon>
        <taxon>Bacillati</taxon>
        <taxon>Chloroflexota</taxon>
        <taxon>Ktedonobacteria</taxon>
        <taxon>Ktedonobacterales</taxon>
        <taxon>Ktedonobacteraceae</taxon>
        <taxon>Ktedonobacter</taxon>
    </lineage>
</organism>
<sequence length="158" mass="17893">MEKASSPIGTVCNGCLVYEQQGQHLVVLLDTPSWYAWLEMATTFTFTCEEGTFTAHKARAGNRRGGWYWRAYRRKRGRLARCYLGVSSNLTFTKLWEAARRLAGEAEDTPPLVPVPISPRGRTSKVILQSTITPRVCQCSMWRAPACSRSWSRVCEDQ</sequence>
<proteinExistence type="predicted"/>
<name>A0ABQ3UYU6_9CHLR</name>
<protein>
    <recommendedName>
        <fullName evidence="3">Homing endonuclease LAGLIDADG domain-containing protein</fullName>
    </recommendedName>
</protein>
<dbReference type="EMBL" id="BNJG01000002">
    <property type="protein sequence ID" value="GHO57530.1"/>
    <property type="molecule type" value="Genomic_DNA"/>
</dbReference>
<dbReference type="Proteomes" id="UP000654345">
    <property type="component" value="Unassembled WGS sequence"/>
</dbReference>
<evidence type="ECO:0000313" key="1">
    <source>
        <dbReference type="EMBL" id="GHO57530.1"/>
    </source>
</evidence>
<evidence type="ECO:0000313" key="2">
    <source>
        <dbReference type="Proteomes" id="UP000654345"/>
    </source>
</evidence>
<accession>A0ABQ3UYU6</accession>
<keyword evidence="2" id="KW-1185">Reference proteome</keyword>
<comment type="caution">
    <text evidence="1">The sequence shown here is derived from an EMBL/GenBank/DDBJ whole genome shotgun (WGS) entry which is preliminary data.</text>
</comment>
<gene>
    <name evidence="1" type="ORF">KSB_60050</name>
</gene>
<dbReference type="RefSeq" id="WP_201373917.1">
    <property type="nucleotide sequence ID" value="NZ_BNJG01000002.1"/>
</dbReference>